<sequence length="145" mass="15696">MTEVALIRLLCHRNMKCSVPYVKEDYFPFKCVFGGVADLLPLMTLSPASDCFALLVVATSPASPRTPGSPRNISAVGTSPVSILPPTAHVSHTPLFTSGSTNVKTLDGGVLLNSLFELRSTRTDCFLSCDHWTEHRSTSDVLQET</sequence>
<gene>
    <name evidence="1" type="ORF">JOB18_020265</name>
</gene>
<accession>A0AAV6PM54</accession>
<protein>
    <submittedName>
        <fullName evidence="1">Uncharacterized protein</fullName>
    </submittedName>
</protein>
<keyword evidence="2" id="KW-1185">Reference proteome</keyword>
<dbReference type="EMBL" id="JAGKHQ010000281">
    <property type="protein sequence ID" value="KAG7470315.1"/>
    <property type="molecule type" value="Genomic_DNA"/>
</dbReference>
<evidence type="ECO:0000313" key="2">
    <source>
        <dbReference type="Proteomes" id="UP000693946"/>
    </source>
</evidence>
<dbReference type="AlphaFoldDB" id="A0AAV6PM54"/>
<organism evidence="1 2">
    <name type="scientific">Solea senegalensis</name>
    <name type="common">Senegalese sole</name>
    <dbReference type="NCBI Taxonomy" id="28829"/>
    <lineage>
        <taxon>Eukaryota</taxon>
        <taxon>Metazoa</taxon>
        <taxon>Chordata</taxon>
        <taxon>Craniata</taxon>
        <taxon>Vertebrata</taxon>
        <taxon>Euteleostomi</taxon>
        <taxon>Actinopterygii</taxon>
        <taxon>Neopterygii</taxon>
        <taxon>Teleostei</taxon>
        <taxon>Neoteleostei</taxon>
        <taxon>Acanthomorphata</taxon>
        <taxon>Carangaria</taxon>
        <taxon>Pleuronectiformes</taxon>
        <taxon>Pleuronectoidei</taxon>
        <taxon>Soleidae</taxon>
        <taxon>Solea</taxon>
    </lineage>
</organism>
<proteinExistence type="predicted"/>
<evidence type="ECO:0000313" key="1">
    <source>
        <dbReference type="EMBL" id="KAG7470315.1"/>
    </source>
</evidence>
<comment type="caution">
    <text evidence="1">The sequence shown here is derived from an EMBL/GenBank/DDBJ whole genome shotgun (WGS) entry which is preliminary data.</text>
</comment>
<reference evidence="1 2" key="1">
    <citation type="journal article" date="2021" name="Sci. Rep.">
        <title>Chromosome anchoring in Senegalese sole (Solea senegalensis) reveals sex-associated markers and genome rearrangements in flatfish.</title>
        <authorList>
            <person name="Guerrero-Cozar I."/>
            <person name="Gomez-Garrido J."/>
            <person name="Berbel C."/>
            <person name="Martinez-Blanch J.F."/>
            <person name="Alioto T."/>
            <person name="Claros M.G."/>
            <person name="Gagnaire P.A."/>
            <person name="Manchado M."/>
        </authorList>
    </citation>
    <scope>NUCLEOTIDE SEQUENCE [LARGE SCALE GENOMIC DNA]</scope>
    <source>
        <strain evidence="1">Sse05_10M</strain>
    </source>
</reference>
<name>A0AAV6PM54_SOLSE</name>
<dbReference type="Proteomes" id="UP000693946">
    <property type="component" value="Unassembled WGS sequence"/>
</dbReference>